<dbReference type="PANTHER" id="PTHR33361:SF2">
    <property type="entry name" value="DUF885 DOMAIN-CONTAINING PROTEIN"/>
    <property type="match status" value="1"/>
</dbReference>
<accession>A0A553NCS3</accession>
<dbReference type="Proteomes" id="UP000318571">
    <property type="component" value="Chromosome 10"/>
</dbReference>
<dbReference type="AlphaFoldDB" id="A0A553NCS3"/>
<name>A0A553NCS3_TIGCA</name>
<keyword evidence="2" id="KW-1185">Reference proteome</keyword>
<evidence type="ECO:0000313" key="2">
    <source>
        <dbReference type="Proteomes" id="UP000318571"/>
    </source>
</evidence>
<organism evidence="1 2">
    <name type="scientific">Tigriopus californicus</name>
    <name type="common">Marine copepod</name>
    <dbReference type="NCBI Taxonomy" id="6832"/>
    <lineage>
        <taxon>Eukaryota</taxon>
        <taxon>Metazoa</taxon>
        <taxon>Ecdysozoa</taxon>
        <taxon>Arthropoda</taxon>
        <taxon>Crustacea</taxon>
        <taxon>Multicrustacea</taxon>
        <taxon>Hexanauplia</taxon>
        <taxon>Copepoda</taxon>
        <taxon>Harpacticoida</taxon>
        <taxon>Harpacticidae</taxon>
        <taxon>Tigriopus</taxon>
    </lineage>
</organism>
<dbReference type="InterPro" id="IPR010281">
    <property type="entry name" value="DUF885"/>
</dbReference>
<dbReference type="Pfam" id="PF05960">
    <property type="entry name" value="DUF885"/>
    <property type="match status" value="1"/>
</dbReference>
<evidence type="ECO:0000313" key="1">
    <source>
        <dbReference type="EMBL" id="TRY63246.1"/>
    </source>
</evidence>
<protein>
    <submittedName>
        <fullName evidence="1">Uncharacterized protein</fullName>
    </submittedName>
</protein>
<proteinExistence type="predicted"/>
<comment type="caution">
    <text evidence="1">The sequence shown here is derived from an EMBL/GenBank/DDBJ whole genome shotgun (WGS) entry which is preliminary data.</text>
</comment>
<dbReference type="PANTHER" id="PTHR33361">
    <property type="entry name" value="GLR0591 PROTEIN"/>
    <property type="match status" value="1"/>
</dbReference>
<sequence length="625" mass="70461">MSQTVAITVAAVQVGGISLSLGGGISESQRGESEDLRNEQRHVMMGLRSVWVTVSIQACPEIPEKPIPDTRERLFQDYAQFKAQLSPFDRQVKGQLPDYSEECNANVIKAIETFLDRAKSVSKWSFFQDDREKLFLDTLLWECSTQLEALGGVIKYFAPVDPFEGVQLTWPALMAQTKLESRNDMDDYLGQLSKIPKALRDIQTLLASGMAEGVTYSQSTLAQTDKQFSSLQVTRIEDSPFYQPFKKRSLFSLGGDKLDLMQSRAKTLIRDQVLPSFKNLANFLQSEYHKAARKEPGISSLPKGLEMYQSLVKFHTALEMPPQVIHDIGMNEVLRLQSGVGSVIQRLGLNMTFIEYSRFTRNNPKENFLNRRSLLDQMRDLIANKINPKLEASLPSEFLGSDFLDVKVEPMSENSLEFAAYNEHTRTVEINTKTLSSLKKFDLKSLLLSLANPGRNLQSQVKSKSDFLPDFMTMTSNYAPSYPSYRGFTDGWSLYAVYLGDEMDLFMDSGDLIGFYAAQLSNAADLVVDTGINTMNWSHTKGLAFYLEHTFMDATASEMRLAKISSHPGALMASKLGERAIMSLRVGRERLTEVEFQLKDFHAQLLRCQMPLELLPKCMDIKDVV</sequence>
<gene>
    <name evidence="1" type="ORF">TCAL_16574</name>
</gene>
<dbReference type="EMBL" id="VCGU01000458">
    <property type="protein sequence ID" value="TRY63246.1"/>
    <property type="molecule type" value="Genomic_DNA"/>
</dbReference>
<reference evidence="1 2" key="1">
    <citation type="journal article" date="2018" name="Nat. Ecol. Evol.">
        <title>Genomic signatures of mitonuclear coevolution across populations of Tigriopus californicus.</title>
        <authorList>
            <person name="Barreto F.S."/>
            <person name="Watson E.T."/>
            <person name="Lima T.G."/>
            <person name="Willett C.S."/>
            <person name="Edmands S."/>
            <person name="Li W."/>
            <person name="Burton R.S."/>
        </authorList>
    </citation>
    <scope>NUCLEOTIDE SEQUENCE [LARGE SCALE GENOMIC DNA]</scope>
    <source>
        <strain evidence="1 2">San Diego</strain>
    </source>
</reference>